<reference evidence="1 2" key="1">
    <citation type="journal article" date="2021" name="Sci. Rep.">
        <title>The distribution of antibiotic resistance genes in chicken gut microbiota commensals.</title>
        <authorList>
            <person name="Juricova H."/>
            <person name="Matiasovicova J."/>
            <person name="Kubasova T."/>
            <person name="Cejkova D."/>
            <person name="Rychlik I."/>
        </authorList>
    </citation>
    <scope>NUCLEOTIDE SEQUENCE [LARGE SCALE GENOMIC DNA]</scope>
    <source>
        <strain evidence="1 2">An829</strain>
    </source>
</reference>
<dbReference type="RefSeq" id="WP_205104535.1">
    <property type="nucleotide sequence ID" value="NZ_JACJJC010000035.1"/>
</dbReference>
<sequence>MTEARERFPKFGGINLFSQQRRTFLTTTPYLLDWGETELIQTAESNPDYGIRLNADQVFHDGLMRPTSDLCGFVVVYPENGRMPGPNKSDLVRVSFSPKPLNEKPDASGRPINVAELLGFLNTPVLIAADDRFYGPYRLAEDASGNRYVKI</sequence>
<dbReference type="Proteomes" id="UP000715095">
    <property type="component" value="Unassembled WGS sequence"/>
</dbReference>
<evidence type="ECO:0000313" key="2">
    <source>
        <dbReference type="Proteomes" id="UP000715095"/>
    </source>
</evidence>
<protein>
    <submittedName>
        <fullName evidence="1">Uncharacterized protein</fullName>
    </submittedName>
</protein>
<feature type="non-terminal residue" evidence="1">
    <location>
        <position position="151"/>
    </location>
</feature>
<name>A0ABS2DUE3_9BURK</name>
<gene>
    <name evidence="1" type="ORF">H6A60_10885</name>
</gene>
<evidence type="ECO:0000313" key="1">
    <source>
        <dbReference type="EMBL" id="MBM6704972.1"/>
    </source>
</evidence>
<organism evidence="1 2">
    <name type="scientific">Sutterella massiliensis</name>
    <dbReference type="NCBI Taxonomy" id="1816689"/>
    <lineage>
        <taxon>Bacteria</taxon>
        <taxon>Pseudomonadati</taxon>
        <taxon>Pseudomonadota</taxon>
        <taxon>Betaproteobacteria</taxon>
        <taxon>Burkholderiales</taxon>
        <taxon>Sutterellaceae</taxon>
        <taxon>Sutterella</taxon>
    </lineage>
</organism>
<dbReference type="EMBL" id="JACJJC010000035">
    <property type="protein sequence ID" value="MBM6704972.1"/>
    <property type="molecule type" value="Genomic_DNA"/>
</dbReference>
<proteinExistence type="predicted"/>
<keyword evidence="2" id="KW-1185">Reference proteome</keyword>
<comment type="caution">
    <text evidence="1">The sequence shown here is derived from an EMBL/GenBank/DDBJ whole genome shotgun (WGS) entry which is preliminary data.</text>
</comment>
<accession>A0ABS2DUE3</accession>